<evidence type="ECO:0000313" key="2">
    <source>
        <dbReference type="EMBL" id="SCL43864.1"/>
    </source>
</evidence>
<accession>A0A1C6TPW0</accession>
<dbReference type="Proteomes" id="UP000199001">
    <property type="component" value="Unassembled WGS sequence"/>
</dbReference>
<gene>
    <name evidence="2" type="ORF">GA0070606_0056</name>
</gene>
<dbReference type="SMART" id="SM00943">
    <property type="entry name" value="Prim-Pol"/>
    <property type="match status" value="1"/>
</dbReference>
<proteinExistence type="predicted"/>
<dbReference type="SUPFAM" id="SSF56747">
    <property type="entry name" value="Prim-pol domain"/>
    <property type="match status" value="1"/>
</dbReference>
<evidence type="ECO:0000313" key="3">
    <source>
        <dbReference type="Proteomes" id="UP000199001"/>
    </source>
</evidence>
<dbReference type="AlphaFoldDB" id="A0A1C6TPW0"/>
<protein>
    <submittedName>
        <fullName evidence="2">Bifunctional DNA primase/polymerase, N-terminal</fullName>
    </submittedName>
</protein>
<dbReference type="EMBL" id="FMHZ01000001">
    <property type="protein sequence ID" value="SCL43864.1"/>
    <property type="molecule type" value="Genomic_DNA"/>
</dbReference>
<dbReference type="STRING" id="47855.GA0070606_0056"/>
<dbReference type="InterPro" id="IPR015330">
    <property type="entry name" value="DNA_primase/pol_bifunc_N"/>
</dbReference>
<organism evidence="2 3">
    <name type="scientific">Micromonospora citrea</name>
    <dbReference type="NCBI Taxonomy" id="47855"/>
    <lineage>
        <taxon>Bacteria</taxon>
        <taxon>Bacillati</taxon>
        <taxon>Actinomycetota</taxon>
        <taxon>Actinomycetes</taxon>
        <taxon>Micromonosporales</taxon>
        <taxon>Micromonosporaceae</taxon>
        <taxon>Micromonospora</taxon>
    </lineage>
</organism>
<name>A0A1C6TPW0_9ACTN</name>
<sequence>MFPLPAGAKRAAPGWPRQITTDPADVAGWPDGVNIGVACRASNVVGLDLDRKDDVDGVDTLRALCAAARWPWPDTLTVATAHDGLHPYFRAPTGVVVPSSIGRWPGIDVRAPGHRLGGYLVGPGSVVDGRPYTISRDLPIAPLPHWLAARLTGSHHITAVVTP</sequence>
<reference evidence="3" key="1">
    <citation type="submission" date="2016-06" db="EMBL/GenBank/DDBJ databases">
        <authorList>
            <person name="Varghese N."/>
            <person name="Submissions Spin"/>
        </authorList>
    </citation>
    <scope>NUCLEOTIDE SEQUENCE [LARGE SCALE GENOMIC DNA]</scope>
    <source>
        <strain evidence="3">DSM 43903</strain>
    </source>
</reference>
<dbReference type="CDD" id="cd04859">
    <property type="entry name" value="Prim_Pol"/>
    <property type="match status" value="1"/>
</dbReference>
<keyword evidence="3" id="KW-1185">Reference proteome</keyword>
<evidence type="ECO:0000259" key="1">
    <source>
        <dbReference type="SMART" id="SM00943"/>
    </source>
</evidence>
<feature type="domain" description="DNA primase/polymerase bifunctional N-terminal" evidence="1">
    <location>
        <begin position="1"/>
        <end position="147"/>
    </location>
</feature>
<dbReference type="Pfam" id="PF09250">
    <property type="entry name" value="Prim-Pol"/>
    <property type="match status" value="1"/>
</dbReference>